<reference evidence="2" key="1">
    <citation type="submission" date="2018-07" db="EMBL/GenBank/DDBJ databases">
        <authorList>
            <person name="Peiro R."/>
            <person name="Begona"/>
            <person name="Cbmso G."/>
            <person name="Lopez M."/>
            <person name="Gonzalez S."/>
        </authorList>
    </citation>
    <scope>NUCLEOTIDE SEQUENCE [LARGE SCALE GENOMIC DNA]</scope>
</reference>
<gene>
    <name evidence="1" type="ORF">RHIZ70_893</name>
</gene>
<dbReference type="EMBL" id="UEYP01000019">
    <property type="protein sequence ID" value="SSC65185.1"/>
    <property type="molecule type" value="Genomic_DNA"/>
</dbReference>
<proteinExistence type="predicted"/>
<evidence type="ECO:0000313" key="1">
    <source>
        <dbReference type="EMBL" id="SSC65185.1"/>
    </source>
</evidence>
<accession>A0A376ABL2</accession>
<dbReference type="Proteomes" id="UP000254764">
    <property type="component" value="Unassembled WGS sequence"/>
</dbReference>
<sequence length="77" mass="8962">MRELWGEADNQSTASELYEDMLAADIKRIRADEKQERDELSERLVGNLYREIAEESSSSASPPERRRRGVFGWLFGR</sequence>
<protein>
    <submittedName>
        <fullName evidence="1">Uncharacterized protein</fullName>
    </submittedName>
</protein>
<organism evidence="1 2">
    <name type="scientific">Ciceribacter selenitireducens ATCC BAA-1503</name>
    <dbReference type="NCBI Taxonomy" id="1336235"/>
    <lineage>
        <taxon>Bacteria</taxon>
        <taxon>Pseudomonadati</taxon>
        <taxon>Pseudomonadota</taxon>
        <taxon>Alphaproteobacteria</taxon>
        <taxon>Hyphomicrobiales</taxon>
        <taxon>Rhizobiaceae</taxon>
        <taxon>Ciceribacter</taxon>
    </lineage>
</organism>
<dbReference type="AlphaFoldDB" id="A0A376ABL2"/>
<keyword evidence="2" id="KW-1185">Reference proteome</keyword>
<evidence type="ECO:0000313" key="2">
    <source>
        <dbReference type="Proteomes" id="UP000254764"/>
    </source>
</evidence>
<name>A0A376ABL2_9HYPH</name>